<dbReference type="KEGG" id="lmoi:VV02_22335"/>
<dbReference type="OrthoDB" id="5074901at2"/>
<dbReference type="STRING" id="571913.VV02_22335"/>
<evidence type="ECO:0008006" key="3">
    <source>
        <dbReference type="Google" id="ProtNLM"/>
    </source>
</evidence>
<evidence type="ECO:0000313" key="1">
    <source>
        <dbReference type="EMBL" id="AKU17959.1"/>
    </source>
</evidence>
<evidence type="ECO:0000313" key="2">
    <source>
        <dbReference type="Proteomes" id="UP000066480"/>
    </source>
</evidence>
<protein>
    <recommendedName>
        <fullName evidence="3">Helix-turn-helix domain-containing protein</fullName>
    </recommendedName>
</protein>
<organism evidence="1 2">
    <name type="scientific">Luteipulveratus mongoliensis</name>
    <dbReference type="NCBI Taxonomy" id="571913"/>
    <lineage>
        <taxon>Bacteria</taxon>
        <taxon>Bacillati</taxon>
        <taxon>Actinomycetota</taxon>
        <taxon>Actinomycetes</taxon>
        <taxon>Micrococcales</taxon>
        <taxon>Dermacoccaceae</taxon>
        <taxon>Luteipulveratus</taxon>
    </lineage>
</organism>
<dbReference type="AlphaFoldDB" id="A0A0K1JML6"/>
<dbReference type="Proteomes" id="UP000066480">
    <property type="component" value="Chromosome"/>
</dbReference>
<dbReference type="EMBL" id="CP011112">
    <property type="protein sequence ID" value="AKU17959.1"/>
    <property type="molecule type" value="Genomic_DNA"/>
</dbReference>
<reference evidence="1 2" key="1">
    <citation type="submission" date="2015-03" db="EMBL/GenBank/DDBJ databases">
        <title>Luteipulveratus halotolerans sp. nov., a novel actinobacterium (Dermacoccaceae) from Sarawak, Malaysia.</title>
        <authorList>
            <person name="Juboi H."/>
            <person name="Basik A."/>
            <person name="Shamsul S.S."/>
            <person name="Arnold P."/>
            <person name="Schmitt E.K."/>
            <person name="Sanglier J.-J."/>
            <person name="Yeo T."/>
        </authorList>
    </citation>
    <scope>NUCLEOTIDE SEQUENCE [LARGE SCALE GENOMIC DNA]</scope>
    <source>
        <strain evidence="1 2">MN07-A0370</strain>
    </source>
</reference>
<dbReference type="RefSeq" id="WP_052595193.1">
    <property type="nucleotide sequence ID" value="NZ_CP011112.1"/>
</dbReference>
<name>A0A0K1JML6_9MICO</name>
<proteinExistence type="predicted"/>
<accession>A0A0K1JML6</accession>
<sequence length="217" mass="23961">MEITLDDAATRLGVNQRQAQRLAQTGRLQVVRRVGRSVLVDDESVTSILRGQHSRGRRWTANTAWAAIELLQQGETTRLVGSARSRLKRRLGEVSVEELVRLASDRALTRRYTQTRRTRAALATELALSGVSRLGEDELGVDLDLTRAEGDRVEGYTLAVNELEQRFGLIGDAEGDVLVHATEVPFVIGSVTTALDLIERGLTREKAAATRYLESVL</sequence>
<keyword evidence="2" id="KW-1185">Reference proteome</keyword>
<gene>
    <name evidence="1" type="ORF">VV02_22335</name>
</gene>